<dbReference type="GO" id="GO:0046872">
    <property type="term" value="F:metal ion binding"/>
    <property type="evidence" value="ECO:0007669"/>
    <property type="project" value="UniProtKB-KW"/>
</dbReference>
<dbReference type="GO" id="GO:0004523">
    <property type="term" value="F:RNA-DNA hybrid ribonuclease activity"/>
    <property type="evidence" value="ECO:0007669"/>
    <property type="project" value="UniProtKB-EC"/>
</dbReference>
<evidence type="ECO:0000256" key="4">
    <source>
        <dbReference type="ARBA" id="ARBA00022722"/>
    </source>
</evidence>
<keyword evidence="4" id="KW-0540">Nuclease</keyword>
<dbReference type="InterPro" id="IPR009027">
    <property type="entry name" value="Ribosomal_bL9/RNase_H1_N"/>
</dbReference>
<evidence type="ECO:0000256" key="5">
    <source>
        <dbReference type="ARBA" id="ARBA00022723"/>
    </source>
</evidence>
<keyword evidence="7" id="KW-0378">Hydrolase</keyword>
<dbReference type="InterPro" id="IPR011320">
    <property type="entry name" value="RNase_H1_N"/>
</dbReference>
<evidence type="ECO:0000256" key="3">
    <source>
        <dbReference type="ARBA" id="ARBA00012180"/>
    </source>
</evidence>
<dbReference type="PANTHER" id="PTHR10642:SF26">
    <property type="entry name" value="RIBONUCLEASE H1"/>
    <property type="match status" value="1"/>
</dbReference>
<reference evidence="9" key="1">
    <citation type="submission" date="2022-07" db="EMBL/GenBank/DDBJ databases">
        <title>Phylogenomic reconstructions and comparative analyses of Kickxellomycotina fungi.</title>
        <authorList>
            <person name="Reynolds N.K."/>
            <person name="Stajich J.E."/>
            <person name="Barry K."/>
            <person name="Grigoriev I.V."/>
            <person name="Crous P."/>
            <person name="Smith M.E."/>
        </authorList>
    </citation>
    <scope>NUCLEOTIDE SEQUENCE</scope>
    <source>
        <strain evidence="9">RSA 1196</strain>
    </source>
</reference>
<dbReference type="EMBL" id="JANBPY010001629">
    <property type="protein sequence ID" value="KAJ1959290.1"/>
    <property type="molecule type" value="Genomic_DNA"/>
</dbReference>
<evidence type="ECO:0000256" key="7">
    <source>
        <dbReference type="ARBA" id="ARBA00022801"/>
    </source>
</evidence>
<comment type="similarity">
    <text evidence="2">Belongs to the RNase H family.</text>
</comment>
<dbReference type="GO" id="GO:0003676">
    <property type="term" value="F:nucleic acid binding"/>
    <property type="evidence" value="ECO:0007669"/>
    <property type="project" value="InterPro"/>
</dbReference>
<dbReference type="Proteomes" id="UP001150925">
    <property type="component" value="Unassembled WGS sequence"/>
</dbReference>
<dbReference type="AlphaFoldDB" id="A0A9W8E574"/>
<gene>
    <name evidence="9" type="ORF">IWQ62_004670</name>
</gene>
<dbReference type="CDD" id="cd09280">
    <property type="entry name" value="RNase_HI_eukaryote_like"/>
    <property type="match status" value="1"/>
</dbReference>
<dbReference type="InterPro" id="IPR050092">
    <property type="entry name" value="RNase_H"/>
</dbReference>
<keyword evidence="10" id="KW-1185">Reference proteome</keyword>
<dbReference type="SUPFAM" id="SSF55658">
    <property type="entry name" value="L9 N-domain-like"/>
    <property type="match status" value="1"/>
</dbReference>
<dbReference type="InterPro" id="IPR037056">
    <property type="entry name" value="RNase_H1_N_sf"/>
</dbReference>
<feature type="domain" description="RNase H type-1" evidence="8">
    <location>
        <begin position="79"/>
        <end position="227"/>
    </location>
</feature>
<dbReference type="InterPro" id="IPR002156">
    <property type="entry name" value="RNaseH_domain"/>
</dbReference>
<dbReference type="InterPro" id="IPR012337">
    <property type="entry name" value="RNaseH-like_sf"/>
</dbReference>
<accession>A0A9W8E574</accession>
<comment type="caution">
    <text evidence="9">The sequence shown here is derived from an EMBL/GenBank/DDBJ whole genome shotgun (WGS) entry which is preliminary data.</text>
</comment>
<protein>
    <recommendedName>
        <fullName evidence="3">ribonuclease H</fullName>
        <ecNumber evidence="3">3.1.26.4</ecNumber>
    </recommendedName>
</protein>
<dbReference type="Gene3D" id="3.30.420.10">
    <property type="entry name" value="Ribonuclease H-like superfamily/Ribonuclease H"/>
    <property type="match status" value="1"/>
</dbReference>
<organism evidence="9 10">
    <name type="scientific">Dispira parvispora</name>
    <dbReference type="NCBI Taxonomy" id="1520584"/>
    <lineage>
        <taxon>Eukaryota</taxon>
        <taxon>Fungi</taxon>
        <taxon>Fungi incertae sedis</taxon>
        <taxon>Zoopagomycota</taxon>
        <taxon>Kickxellomycotina</taxon>
        <taxon>Dimargaritomycetes</taxon>
        <taxon>Dimargaritales</taxon>
        <taxon>Dimargaritaceae</taxon>
        <taxon>Dispira</taxon>
    </lineage>
</organism>
<evidence type="ECO:0000256" key="2">
    <source>
        <dbReference type="ARBA" id="ARBA00005300"/>
    </source>
</evidence>
<evidence type="ECO:0000256" key="1">
    <source>
        <dbReference type="ARBA" id="ARBA00000077"/>
    </source>
</evidence>
<evidence type="ECO:0000313" key="9">
    <source>
        <dbReference type="EMBL" id="KAJ1959290.1"/>
    </source>
</evidence>
<dbReference type="OrthoDB" id="5527693at2759"/>
<dbReference type="PANTHER" id="PTHR10642">
    <property type="entry name" value="RIBONUCLEASE H1"/>
    <property type="match status" value="1"/>
</dbReference>
<evidence type="ECO:0000313" key="10">
    <source>
        <dbReference type="Proteomes" id="UP001150925"/>
    </source>
</evidence>
<evidence type="ECO:0000259" key="8">
    <source>
        <dbReference type="PROSITE" id="PS50879"/>
    </source>
</evidence>
<keyword evidence="6" id="KW-0255">Endonuclease</keyword>
<dbReference type="SUPFAM" id="SSF53098">
    <property type="entry name" value="Ribonuclease H-like"/>
    <property type="match status" value="1"/>
</dbReference>
<dbReference type="Pfam" id="PF01693">
    <property type="entry name" value="Cauli_VI"/>
    <property type="match status" value="1"/>
</dbReference>
<dbReference type="EC" id="3.1.26.4" evidence="3"/>
<dbReference type="PROSITE" id="PS50879">
    <property type="entry name" value="RNASE_H_1"/>
    <property type="match status" value="1"/>
</dbReference>
<sequence>MSKFYGVSHGLKPGVYDTWEEAKAQIFGVPHSKCKGFKTYEEAYNFAYGYPPKLNQNPQSVPFQGQRLGKHRADSPLPDGPILKVSTRGQVLDHGTPSAVGGIGVFWAHRDKRNVLEKLPGPRQTIPRAELWAVMRALQSDDDPELPLYIYTISRYVVNCMTEWLPKWQANGWRTWKNKPVANQDLIKSVLSLLAARPGKVRFVVINHPRFFHAYQTAIRFATLAATNEHFH</sequence>
<proteinExistence type="inferred from homology"/>
<keyword evidence="5" id="KW-0479">Metal-binding</keyword>
<comment type="catalytic activity">
    <reaction evidence="1">
        <text>Endonucleolytic cleavage to 5'-phosphomonoester.</text>
        <dbReference type="EC" id="3.1.26.4"/>
    </reaction>
</comment>
<name>A0A9W8E574_9FUNG</name>
<dbReference type="Pfam" id="PF00075">
    <property type="entry name" value="RNase_H"/>
    <property type="match status" value="1"/>
</dbReference>
<dbReference type="GO" id="GO:0043137">
    <property type="term" value="P:DNA replication, removal of RNA primer"/>
    <property type="evidence" value="ECO:0007669"/>
    <property type="project" value="TreeGrafter"/>
</dbReference>
<evidence type="ECO:0000256" key="6">
    <source>
        <dbReference type="ARBA" id="ARBA00022759"/>
    </source>
</evidence>
<dbReference type="Gene3D" id="3.40.970.10">
    <property type="entry name" value="Ribonuclease H1, N-terminal domain"/>
    <property type="match status" value="1"/>
</dbReference>
<dbReference type="InterPro" id="IPR036397">
    <property type="entry name" value="RNaseH_sf"/>
</dbReference>